<dbReference type="FunFam" id="1.10.275.10:FF:000001">
    <property type="entry name" value="Fumarate hydratase, mitochondrial"/>
    <property type="match status" value="1"/>
</dbReference>
<dbReference type="AlphaFoldDB" id="A0A0G4EUZ8"/>
<dbReference type="GO" id="GO:0004333">
    <property type="term" value="F:fumarate hydratase activity"/>
    <property type="evidence" value="ECO:0007669"/>
    <property type="project" value="UniProtKB-EC"/>
</dbReference>
<dbReference type="Proteomes" id="UP000041254">
    <property type="component" value="Unassembled WGS sequence"/>
</dbReference>
<dbReference type="InterPro" id="IPR008948">
    <property type="entry name" value="L-Aspartase-like"/>
</dbReference>
<dbReference type="InterPro" id="IPR018951">
    <property type="entry name" value="Fumarase_C_C"/>
</dbReference>
<dbReference type="FunFam" id="1.20.200.10:FF:000001">
    <property type="entry name" value="Fumarate hydratase, mitochondrial"/>
    <property type="match status" value="1"/>
</dbReference>
<keyword evidence="7" id="KW-1185">Reference proteome</keyword>
<dbReference type="HAMAP" id="MF_00743">
    <property type="entry name" value="FumaraseC"/>
    <property type="match status" value="1"/>
</dbReference>
<keyword evidence="3" id="KW-0456">Lyase</keyword>
<dbReference type="PROSITE" id="PS00163">
    <property type="entry name" value="FUMARATE_LYASES"/>
    <property type="match status" value="1"/>
</dbReference>
<feature type="domain" description="Fumarate lyase N-terminal" evidence="4">
    <location>
        <begin position="48"/>
        <end position="380"/>
    </location>
</feature>
<dbReference type="InParanoid" id="A0A0G4EUZ8"/>
<evidence type="ECO:0000256" key="1">
    <source>
        <dbReference type="ARBA" id="ARBA00009084"/>
    </source>
</evidence>
<dbReference type="PANTHER" id="PTHR11444:SF1">
    <property type="entry name" value="FUMARATE HYDRATASE, MITOCHONDRIAL"/>
    <property type="match status" value="1"/>
</dbReference>
<dbReference type="EC" id="4.2.1.2" evidence="2"/>
<dbReference type="PANTHER" id="PTHR11444">
    <property type="entry name" value="ASPARTATEAMMONIA/ARGININOSUCCINATE/ADENYLOSUCCINATE LYASE"/>
    <property type="match status" value="1"/>
</dbReference>
<dbReference type="InterPro" id="IPR005677">
    <property type="entry name" value="Fum_hydII"/>
</dbReference>
<dbReference type="GO" id="GO:0006099">
    <property type="term" value="P:tricarboxylic acid cycle"/>
    <property type="evidence" value="ECO:0007669"/>
    <property type="project" value="InterPro"/>
</dbReference>
<dbReference type="Gene3D" id="1.20.200.10">
    <property type="entry name" value="Fumarase/aspartase (Central domain)"/>
    <property type="match status" value="1"/>
</dbReference>
<dbReference type="InterPro" id="IPR024083">
    <property type="entry name" value="Fumarase/histidase_N"/>
</dbReference>
<comment type="similarity">
    <text evidence="1">Belongs to the class-II fumarase/aspartase family. Fumarase subfamily.</text>
</comment>
<dbReference type="STRING" id="1169540.A0A0G4EUZ8"/>
<dbReference type="OrthoDB" id="1738025at2759"/>
<sequence length="501" mass="54703">MWLHRYKPFLSEPSRLGVLSGFHASHRSRCCESLRSMSSFRVEKDSLGEVEVPADKYWGAQTQRSLDNFRISDNERMPRPLITALATVKKCAARVNGKHGKIDSKVAGAIVRAADRVLNEESMMDQFPLVVWQTGSGTQSNMNMNEVLSNIGNELLGQPLGTKSPIHPNDHCNHAQSSNDTFPTAMHVAAAVECHRRLIPALQHFAASLWAKEEEFKSVVKIGRTHMQDATPLTLGDEFSAYRKQVDNSVVRVQRGLQDVMALAQGGTAVGTGINCYKAFPEEFAAEVARETELPFVTAENKFEALACHDALVELHGALNATATSLMKIANDIRLLGSGPRCGIGELQLPANEPGSSIMPGKVNPTQCEAVTMVCCEVMGNHTAVTIAGSNGHMQLNVFKPVIASNVLRSIRLLADASRSLADKCVKGIECNKQRVDQLLRESLMLVTALNPHIGYDKASKIALHAHATGTTLREAAVALGHVTEEQFDLWVKPENMLGER</sequence>
<protein>
    <recommendedName>
        <fullName evidence="2">fumarate hydratase</fullName>
        <ecNumber evidence="2">4.2.1.2</ecNumber>
    </recommendedName>
</protein>
<evidence type="ECO:0000259" key="5">
    <source>
        <dbReference type="Pfam" id="PF10415"/>
    </source>
</evidence>
<dbReference type="FunFam" id="1.10.40.30:FF:000002">
    <property type="entry name" value="Fumarate hydratase class II"/>
    <property type="match status" value="1"/>
</dbReference>
<name>A0A0G4EUZ8_VITBC</name>
<dbReference type="PRINTS" id="PR00149">
    <property type="entry name" value="FUMRATELYASE"/>
</dbReference>
<organism evidence="6 7">
    <name type="scientific">Vitrella brassicaformis (strain CCMP3155)</name>
    <dbReference type="NCBI Taxonomy" id="1169540"/>
    <lineage>
        <taxon>Eukaryota</taxon>
        <taxon>Sar</taxon>
        <taxon>Alveolata</taxon>
        <taxon>Colpodellida</taxon>
        <taxon>Vitrellaceae</taxon>
        <taxon>Vitrella</taxon>
    </lineage>
</organism>
<dbReference type="GO" id="GO:0006106">
    <property type="term" value="P:fumarate metabolic process"/>
    <property type="evidence" value="ECO:0007669"/>
    <property type="project" value="InterPro"/>
</dbReference>
<dbReference type="Gene3D" id="1.10.40.30">
    <property type="entry name" value="Fumarase/aspartase (C-terminal domain)"/>
    <property type="match status" value="1"/>
</dbReference>
<feature type="domain" description="Fumarase C C-terminal" evidence="5">
    <location>
        <begin position="446"/>
        <end position="498"/>
    </location>
</feature>
<evidence type="ECO:0000256" key="3">
    <source>
        <dbReference type="ARBA" id="ARBA00023239"/>
    </source>
</evidence>
<dbReference type="InterPro" id="IPR000362">
    <property type="entry name" value="Fumarate_lyase_fam"/>
</dbReference>
<evidence type="ECO:0000313" key="7">
    <source>
        <dbReference type="Proteomes" id="UP000041254"/>
    </source>
</evidence>
<dbReference type="SUPFAM" id="SSF48557">
    <property type="entry name" value="L-aspartase-like"/>
    <property type="match status" value="1"/>
</dbReference>
<proteinExistence type="inferred from homology"/>
<gene>
    <name evidence="6" type="ORF">Vbra_13575</name>
</gene>
<reference evidence="6 7" key="1">
    <citation type="submission" date="2014-11" db="EMBL/GenBank/DDBJ databases">
        <authorList>
            <person name="Zhu J."/>
            <person name="Qi W."/>
            <person name="Song R."/>
        </authorList>
    </citation>
    <scope>NUCLEOTIDE SEQUENCE [LARGE SCALE GENOMIC DNA]</scope>
</reference>
<dbReference type="VEuPathDB" id="CryptoDB:Vbra_13575"/>
<dbReference type="GO" id="GO:0005739">
    <property type="term" value="C:mitochondrion"/>
    <property type="evidence" value="ECO:0007669"/>
    <property type="project" value="TreeGrafter"/>
</dbReference>
<dbReference type="Pfam" id="PF10415">
    <property type="entry name" value="FumaraseC_C"/>
    <property type="match status" value="1"/>
</dbReference>
<evidence type="ECO:0000313" key="6">
    <source>
        <dbReference type="EMBL" id="CEM02426.1"/>
    </source>
</evidence>
<evidence type="ECO:0000256" key="2">
    <source>
        <dbReference type="ARBA" id="ARBA00012921"/>
    </source>
</evidence>
<dbReference type="InterPro" id="IPR020557">
    <property type="entry name" value="Fumarate_lyase_CS"/>
</dbReference>
<dbReference type="EMBL" id="CDMY01000326">
    <property type="protein sequence ID" value="CEM02426.1"/>
    <property type="molecule type" value="Genomic_DNA"/>
</dbReference>
<dbReference type="GO" id="GO:0006108">
    <property type="term" value="P:malate metabolic process"/>
    <property type="evidence" value="ECO:0007669"/>
    <property type="project" value="TreeGrafter"/>
</dbReference>
<dbReference type="OMA" id="AKWRAQT"/>
<dbReference type="Gene3D" id="1.10.275.10">
    <property type="entry name" value="Fumarase/aspartase (N-terminal domain)"/>
    <property type="match status" value="1"/>
</dbReference>
<dbReference type="NCBIfam" id="NF008909">
    <property type="entry name" value="PRK12273.1"/>
    <property type="match status" value="1"/>
</dbReference>
<accession>A0A0G4EUZ8</accession>
<dbReference type="NCBIfam" id="TIGR00979">
    <property type="entry name" value="fumC_II"/>
    <property type="match status" value="1"/>
</dbReference>
<dbReference type="InterPro" id="IPR022761">
    <property type="entry name" value="Fumarate_lyase_N"/>
</dbReference>
<evidence type="ECO:0000259" key="4">
    <source>
        <dbReference type="Pfam" id="PF00206"/>
    </source>
</evidence>
<dbReference type="Pfam" id="PF00206">
    <property type="entry name" value="Lyase_1"/>
    <property type="match status" value="1"/>
</dbReference>
<dbReference type="CDD" id="cd01362">
    <property type="entry name" value="Fumarase_classII"/>
    <property type="match status" value="1"/>
</dbReference>